<keyword evidence="5" id="KW-0677">Repeat</keyword>
<dbReference type="Gene3D" id="2.30.38.10">
    <property type="entry name" value="Luciferase, Domain 3"/>
    <property type="match status" value="1"/>
</dbReference>
<evidence type="ECO:0000259" key="8">
    <source>
        <dbReference type="PROSITE" id="PS50075"/>
    </source>
</evidence>
<dbReference type="InterPro" id="IPR001242">
    <property type="entry name" value="Condensation_dom"/>
</dbReference>
<accession>A0AAD4GWC6</accession>
<dbReference type="Gene3D" id="3.30.559.10">
    <property type="entry name" value="Chloramphenicol acetyltransferase-like domain"/>
    <property type="match status" value="4"/>
</dbReference>
<dbReference type="PROSITE" id="PS00012">
    <property type="entry name" value="PHOSPHOPANTETHEINE"/>
    <property type="match status" value="1"/>
</dbReference>
<dbReference type="CDD" id="cd05918">
    <property type="entry name" value="A_NRPS_SidN3_like"/>
    <property type="match status" value="2"/>
</dbReference>
<dbReference type="InterPro" id="IPR045851">
    <property type="entry name" value="AMP-bd_C_sf"/>
</dbReference>
<organism evidence="9 10">
    <name type="scientific">Aspergillus nanangensis</name>
    <dbReference type="NCBI Taxonomy" id="2582783"/>
    <lineage>
        <taxon>Eukaryota</taxon>
        <taxon>Fungi</taxon>
        <taxon>Dikarya</taxon>
        <taxon>Ascomycota</taxon>
        <taxon>Pezizomycotina</taxon>
        <taxon>Eurotiomycetes</taxon>
        <taxon>Eurotiomycetidae</taxon>
        <taxon>Eurotiales</taxon>
        <taxon>Aspergillaceae</taxon>
        <taxon>Aspergillus</taxon>
        <taxon>Aspergillus subgen. Circumdati</taxon>
    </lineage>
</organism>
<evidence type="ECO:0000313" key="9">
    <source>
        <dbReference type="EMBL" id="KAF9892619.1"/>
    </source>
</evidence>
<keyword evidence="4" id="KW-0436">Ligase</keyword>
<dbReference type="InterPro" id="IPR036736">
    <property type="entry name" value="ACP-like_sf"/>
</dbReference>
<evidence type="ECO:0000256" key="6">
    <source>
        <dbReference type="ARBA" id="ARBA00029454"/>
    </source>
</evidence>
<dbReference type="CDD" id="cd19542">
    <property type="entry name" value="CT_NRPS-like"/>
    <property type="match status" value="1"/>
</dbReference>
<dbReference type="NCBIfam" id="TIGR01733">
    <property type="entry name" value="AA-adenyl-dom"/>
    <property type="match status" value="2"/>
</dbReference>
<dbReference type="SMART" id="SM00823">
    <property type="entry name" value="PKS_PP"/>
    <property type="match status" value="2"/>
</dbReference>
<evidence type="ECO:0000256" key="4">
    <source>
        <dbReference type="ARBA" id="ARBA00022598"/>
    </source>
</evidence>
<dbReference type="Pfam" id="PF00668">
    <property type="entry name" value="Condensation"/>
    <property type="match status" value="4"/>
</dbReference>
<dbReference type="Gene3D" id="3.40.50.980">
    <property type="match status" value="2"/>
</dbReference>
<proteinExistence type="inferred from homology"/>
<dbReference type="InterPro" id="IPR009081">
    <property type="entry name" value="PP-bd_ACP"/>
</dbReference>
<comment type="pathway">
    <text evidence="1">Secondary metabolite biosynthesis.</text>
</comment>
<gene>
    <name evidence="9" type="ORF">FE257_001021</name>
</gene>
<dbReference type="CDD" id="cd19534">
    <property type="entry name" value="E_NRPS"/>
    <property type="match status" value="1"/>
</dbReference>
<dbReference type="InterPro" id="IPR006162">
    <property type="entry name" value="Ppantetheine_attach_site"/>
</dbReference>
<dbReference type="GO" id="GO:1904091">
    <property type="term" value="F:non-ribosomal peptide synthetase activity"/>
    <property type="evidence" value="ECO:0007669"/>
    <property type="project" value="UniProtKB-ARBA"/>
</dbReference>
<dbReference type="Gene3D" id="3.30.300.30">
    <property type="match status" value="2"/>
</dbReference>
<dbReference type="SUPFAM" id="SSF47336">
    <property type="entry name" value="ACP-like"/>
    <property type="match status" value="2"/>
</dbReference>
<sequence length="3198" mass="355395">MRNIECLGPTSSTRGPTTLAAPDESDANQRAIGDVVPVEYVRSGPNKSPSYSKRQEPYLNPPLTSPGERNLEHDRILHELAARCGCSVADIDDFYPCTPLQEGMMAATSKNPTAYTIENDYRLPVEMDTGRLEEAWNQTAQANPILRTRVVTTGERGCLQVVICGSIQWEVLPNDEDGNPNATASATWKEGAPLVRWTLNASQRMLRMTIHHTICDHWSIALLPRQVDTAYRGEKLDNYPFRPLVEYIDRTRSQAEAFWTKHFDDAHPSTMKTFPSLPLSGNAARPTEKVQRTFDINTEMCASVAINTKLRLSWAILQSVYTGSSDTMFGAVDAGRSLPVPGIQELSGPTIATVPVRIQLRQEDTISMALTKVQAQWAESMEFVHVGLQSLLRLGPGPNAACQFQTLMSVEPMDGHQSPGIFSHHSSVQDTYDLYPFILRCRPSKHTLWIEAAFDPAILEVRQAERLLCQFIHIYGQLGHRPDMTIAEIDPVSAEDLEELTSRNLGPLIDFAPPPCVHELIQQRARQQPSAPAISSWDGNLSYQALDELSSNLAGHLAQCPGRRGTFVPLCIEKSKWMAVAMMAVMKSGSAFLLLDPSHPVSRLRTICETVKATMVVTSETKTELVSKLGVDTIIVADDRLSSRSGATLDSSDSSLSSKDPIYATFTSGSTGTPKGLVVHHSGYASSALAHGGPYHITPESRVLQFASPAFDSCIIEHLTTLIFGGCVCVPSAEDCHSHLEDVINRFAITVACLTPTVTRILNPNCLPALEVLVFVGEAVLGSDVARWQPFVTISNAYGPAECSAVFSVQPHLQLLDPANIGFATGGVGWVVHPDDHRRLMPLGSVGELLVEGETVGSGYISNDEQTTQVFVHAPPWRQLLGRAPTRHMYKTGDLVQCIGDGSFRYLGRKDTQVKLHGQRLELGGVEHHLGKVFPQARQVVVEILRTSQDQSHQYHRPDAVLVAFICTSSSSIRDQDAGFFFIPPNDSFRDACTKAEVELLDRVPSFMVPKVFLPILHVPLTASGKTDRRRLREQAALLSWDHMQSYQTSQLNIQVPSTPQEQKLLGIWAHVLNRHASQIGVTDNFFRLGGDSVVAMQLASRCQAAGFPVTVRDIFRHSTVRKLYDKVQETGDLEDVSWGLDDDPTDTWFELSPIQRMFFDHAPAGNNRFTQQFLLRITTPISISSLTNAMNIILSRHSMLRARFECQSDGQWRQMVHSNMSGGCCTRQHSLGALEDEDGLRQILNSSREVVDIVQGPLFIADLINTSNQYQYLSLMGHHLVVDLVSWRVVLQDLEDILSTGQPPSQPASMPFQKWCHLEQSHVKADLDPRKTLPNPIPRPFLNYWNMGSVDNNTWADTAQEDITISRAASERIFGLANDAFHARPVELIQAAMLHAFVGIFDDREAPTIFNEGHGREPWSRIDISRTVGWFTTMAPLFINARKGQKITELIQLTKDGRRAIPSNGFPYFATRYLHPEGRKLWEGHAPMEILFNYTGRFQQLERKYAILQLAANPDHHILPMSPDFRRLAMIDVSASFVDGELNLTFIYNRKMAHVNRLHEWFQGCLDTLEELPRQLADHRQMTVSDFPLLSLSSEKNLESILHAVTSQCDIGVSQIEDIYPCSPIQLGMWLSQVKNPSRPYWSRIRWRFEPRHDDSPPIQLSRVQCAWQHVVNRCPILRTVLIDGVGDNKYPFQVVLKSVNADTRIVSGSDAMIDDASRRSYPDKKGKPPHQLLLSSELDRSVFCELTIHHVLVDGVTRQVLLSELYDACVGQLSRIPMIPYSSYVGYLNDRCGQAPEEYWKKYLEGMQPCLFPWLRDTGASDGPPRLRSTPFVYGIGSQLRSFCRNNGVISSSLFQVAWGMVLRIYTGQDSVCFGYLASGRDIPLDDASSIVGPLTNLLLCRLFLLDDDAVLSVITNNQTAYASSIENQHGSMVEIMHALGLSGQSLFNTAMSIQKQGTDEVCREGSDIIVRTEGGYDSTEYDLILSITTNKEGIHGDLTFWSNMVGDVQAELIMDTFHHVLLQLMDSTNARIGDLDWLGTKNSEHIFQNNKDLPHAVHRCVHEGINDRSREEPRALAIDAWDISFSYEELEDISSSWVDRLLQRGVGPDIFVPVCYDKSGWTVVALLAILKAGGAFILLDPSHPVDRLQSMVQENFDCPVIITSATHRDLAARIVPSTIVIDTHACKLYSELSETRRPLCYPSPSSAAYAIFTSGTTGKPKASVIEHKSFSSAAKSHAPRLRIHKNSRVLQFASVAFDASVVEMLTTLLAGGCICIPNEEDRQNRLGSFINELRVSWALLTPSVARILNPKTLSSLETIVLGGEGMNSDDVRRWQSHVTLINAYGPSECSVISTVQPNSRVLRNEWSNIGWPTGGACWVVSPGGSCSPLPVGAVGELLIDGPIVGRGYVNRPEVTAASFIPYPPWIRDMRDQRGVLYRTSDLVRQLPDGSFRYVGRQDRQVKLRGVRIELSEVEYHVQRCFPGKGVEVFVDLVTEKRDNKPHLVASIVQSPTSSRTQAFYTAIAQTRGRMMKEVPKFFMPSVFVHLTELPRLVNGKTDRCRIQHGAVEALKAQMDKTDGPHKTWKPAELTEEERTMQKLWSDVLGSPKECIGPKSNFFQLGGDSIAAMRLASAAGVVGLNLAVPKIFLYPELRELAQVPFADGEKQLLTKKSTPHISTAPGTNGLSLVRVENGRSNATLQGGKPTLTGEFPSAEFARDRIELGADVNIQRVKPARGPRNIANDIPYRAPEKHTTFSLVAEGQRGTILSKVSSDLVQNNVDDILPTPEFQSITINNSSLVALAELFPGSVDLDRLYRACKNVVAHHSILRTIFVAHDDRLFQVVLRNIITAFKRVRVEDPAGYLAQASREKMEWTSVEGHVQLQFTAVVDYTGDHWGLVIRLSHGQFDPPSLSLLWQSIAEAYSGQSLPRSVPFKEVVYHRLGQEHHDALTFWRHYLRDVAVSATGLGNTGGLKQSEGDGGVMNVQCEVDGLRLPADITMATLVQGAIAWMLSGHLALSEVVLGQISHGRRDPIANHEQVLGPCSTTLPLRIGVDPTWTAAEFLEHVQSQRLIAGTYDSVPWERVVDRCTTWLKETLPGCVVNHHTLLERTEGMEFAGVQSCWSRTWAQAKPSAGQLAVISVERGSRLELHLKAREEVMNTLTGSRWIDALKSTITAFCLRPHQGLNEHMIPLDLL</sequence>
<dbReference type="GO" id="GO:0031177">
    <property type="term" value="F:phosphopantetheine binding"/>
    <property type="evidence" value="ECO:0007669"/>
    <property type="project" value="InterPro"/>
</dbReference>
<evidence type="ECO:0000256" key="2">
    <source>
        <dbReference type="ARBA" id="ARBA00022450"/>
    </source>
</evidence>
<feature type="region of interest" description="Disordered" evidence="7">
    <location>
        <begin position="1"/>
        <end position="67"/>
    </location>
</feature>
<dbReference type="InterPro" id="IPR010071">
    <property type="entry name" value="AA_adenyl_dom"/>
</dbReference>
<dbReference type="FunFam" id="3.30.300.30:FF:000015">
    <property type="entry name" value="Nonribosomal peptide synthase SidD"/>
    <property type="match status" value="2"/>
</dbReference>
<dbReference type="Gene3D" id="3.40.50.12780">
    <property type="entry name" value="N-terminal domain of ligase-like"/>
    <property type="match status" value="1"/>
</dbReference>
<protein>
    <recommendedName>
        <fullName evidence="8">Carrier domain-containing protein</fullName>
    </recommendedName>
</protein>
<keyword evidence="2" id="KW-0596">Phosphopantetheine</keyword>
<dbReference type="FunFam" id="3.30.559.10:FF:000016">
    <property type="entry name" value="Nonribosomal peptide synthase Pes1"/>
    <property type="match status" value="1"/>
</dbReference>
<dbReference type="GO" id="GO:0005737">
    <property type="term" value="C:cytoplasm"/>
    <property type="evidence" value="ECO:0007669"/>
    <property type="project" value="TreeGrafter"/>
</dbReference>
<dbReference type="GO" id="GO:0016874">
    <property type="term" value="F:ligase activity"/>
    <property type="evidence" value="ECO:0007669"/>
    <property type="project" value="UniProtKB-KW"/>
</dbReference>
<dbReference type="EMBL" id="VCAU01000011">
    <property type="protein sequence ID" value="KAF9892619.1"/>
    <property type="molecule type" value="Genomic_DNA"/>
</dbReference>
<dbReference type="InterPro" id="IPR042099">
    <property type="entry name" value="ANL_N_sf"/>
</dbReference>
<feature type="domain" description="Carrier" evidence="8">
    <location>
        <begin position="2590"/>
        <end position="2666"/>
    </location>
</feature>
<dbReference type="FunFam" id="3.40.50.12780:FF:000014">
    <property type="entry name" value="Nonribosomal peptide synthetase 1"/>
    <property type="match status" value="1"/>
</dbReference>
<keyword evidence="3" id="KW-0597">Phosphoprotein</keyword>
<dbReference type="Gene3D" id="3.30.559.30">
    <property type="entry name" value="Nonribosomal peptide synthetase, condensation domain"/>
    <property type="match status" value="4"/>
</dbReference>
<dbReference type="FunFam" id="3.30.559.30:FF:000002">
    <property type="entry name" value="Nonribosomal peptide synthase Pes1"/>
    <property type="match status" value="1"/>
</dbReference>
<dbReference type="Pfam" id="PF00501">
    <property type="entry name" value="AMP-binding"/>
    <property type="match status" value="2"/>
</dbReference>
<dbReference type="SUPFAM" id="SSF52777">
    <property type="entry name" value="CoA-dependent acyltransferases"/>
    <property type="match status" value="8"/>
</dbReference>
<dbReference type="FunFam" id="1.10.1200.10:FF:000005">
    <property type="entry name" value="Nonribosomal peptide synthetase 1"/>
    <property type="match status" value="1"/>
</dbReference>
<dbReference type="PROSITE" id="PS50075">
    <property type="entry name" value="CARRIER"/>
    <property type="match status" value="2"/>
</dbReference>
<evidence type="ECO:0000256" key="7">
    <source>
        <dbReference type="SAM" id="MobiDB-lite"/>
    </source>
</evidence>
<evidence type="ECO:0000256" key="3">
    <source>
        <dbReference type="ARBA" id="ARBA00022553"/>
    </source>
</evidence>
<keyword evidence="10" id="KW-1185">Reference proteome</keyword>
<dbReference type="InterPro" id="IPR020806">
    <property type="entry name" value="PKS_PP-bd"/>
</dbReference>
<dbReference type="Proteomes" id="UP001194746">
    <property type="component" value="Unassembled WGS sequence"/>
</dbReference>
<dbReference type="Gene3D" id="1.10.1200.10">
    <property type="entry name" value="ACP-like"/>
    <property type="match status" value="2"/>
</dbReference>
<dbReference type="CDD" id="cd19545">
    <property type="entry name" value="FUM14_C_NRPS-like"/>
    <property type="match status" value="1"/>
</dbReference>
<evidence type="ECO:0000313" key="10">
    <source>
        <dbReference type="Proteomes" id="UP001194746"/>
    </source>
</evidence>
<comment type="caution">
    <text evidence="9">The sequence shown here is derived from an EMBL/GenBank/DDBJ whole genome shotgun (WGS) entry which is preliminary data.</text>
</comment>
<dbReference type="Pfam" id="PF00550">
    <property type="entry name" value="PP-binding"/>
    <property type="match status" value="2"/>
</dbReference>
<dbReference type="PANTHER" id="PTHR45527">
    <property type="entry name" value="NONRIBOSOMAL PEPTIDE SYNTHETASE"/>
    <property type="match status" value="1"/>
</dbReference>
<evidence type="ECO:0000256" key="5">
    <source>
        <dbReference type="ARBA" id="ARBA00022737"/>
    </source>
</evidence>
<dbReference type="InterPro" id="IPR000873">
    <property type="entry name" value="AMP-dep_synth/lig_dom"/>
</dbReference>
<name>A0AAD4GWC6_ASPNN</name>
<evidence type="ECO:0000256" key="1">
    <source>
        <dbReference type="ARBA" id="ARBA00005179"/>
    </source>
</evidence>
<dbReference type="PANTHER" id="PTHR45527:SF16">
    <property type="entry name" value="NONRIBOSOMAL PEPTIDE SYNTHASE ATNA-RELATED"/>
    <property type="match status" value="1"/>
</dbReference>
<dbReference type="SUPFAM" id="SSF56801">
    <property type="entry name" value="Acetyl-CoA synthetase-like"/>
    <property type="match status" value="2"/>
</dbReference>
<dbReference type="GO" id="GO:0044550">
    <property type="term" value="P:secondary metabolite biosynthetic process"/>
    <property type="evidence" value="ECO:0007669"/>
    <property type="project" value="TreeGrafter"/>
</dbReference>
<dbReference type="InterPro" id="IPR023213">
    <property type="entry name" value="CAT-like_dom_sf"/>
</dbReference>
<reference evidence="9" key="1">
    <citation type="journal article" date="2019" name="Beilstein J. Org. Chem.">
        <title>Nanangenines: drimane sesquiterpenoids as the dominant metabolite cohort of a novel Australian fungus, Aspergillus nanangensis.</title>
        <authorList>
            <person name="Lacey H.J."/>
            <person name="Gilchrist C.L.M."/>
            <person name="Crombie A."/>
            <person name="Kalaitzis J.A."/>
            <person name="Vuong D."/>
            <person name="Rutledge P.J."/>
            <person name="Turner P."/>
            <person name="Pitt J.I."/>
            <person name="Lacey E."/>
            <person name="Chooi Y.H."/>
            <person name="Piggott A.M."/>
        </authorList>
    </citation>
    <scope>NUCLEOTIDE SEQUENCE</scope>
    <source>
        <strain evidence="9">MST-FP2251</strain>
    </source>
</reference>
<feature type="domain" description="Carrier" evidence="8">
    <location>
        <begin position="1056"/>
        <end position="1132"/>
    </location>
</feature>
<comment type="similarity">
    <text evidence="6">Belongs to the NRP synthetase family.</text>
</comment>
<reference evidence="9" key="2">
    <citation type="submission" date="2020-02" db="EMBL/GenBank/DDBJ databases">
        <authorList>
            <person name="Gilchrist C.L.M."/>
            <person name="Chooi Y.-H."/>
        </authorList>
    </citation>
    <scope>NUCLEOTIDE SEQUENCE</scope>
    <source>
        <strain evidence="9">MST-FP2251</strain>
    </source>
</reference>
<dbReference type="GO" id="GO:0043041">
    <property type="term" value="P:amino acid activation for nonribosomal peptide biosynthetic process"/>
    <property type="evidence" value="ECO:0007669"/>
    <property type="project" value="TreeGrafter"/>
</dbReference>